<name>A0A1I1DIY6_BREAD</name>
<organism evidence="6 7">
    <name type="scientific">Brevinema andersonii</name>
    <dbReference type="NCBI Taxonomy" id="34097"/>
    <lineage>
        <taxon>Bacteria</taxon>
        <taxon>Pseudomonadati</taxon>
        <taxon>Spirochaetota</taxon>
        <taxon>Spirochaetia</taxon>
        <taxon>Brevinematales</taxon>
        <taxon>Brevinemataceae</taxon>
        <taxon>Brevinema</taxon>
    </lineage>
</organism>
<keyword evidence="3" id="KW-0274">FAD</keyword>
<dbReference type="GO" id="GO:0050660">
    <property type="term" value="F:flavin adenine dinucleotide binding"/>
    <property type="evidence" value="ECO:0007669"/>
    <property type="project" value="TreeGrafter"/>
</dbReference>
<dbReference type="Proteomes" id="UP000240042">
    <property type="component" value="Unassembled WGS sequence"/>
</dbReference>
<feature type="domain" description="FAD/NAD(P)-binding" evidence="5">
    <location>
        <begin position="4"/>
        <end position="296"/>
    </location>
</feature>
<dbReference type="Gene3D" id="3.30.390.30">
    <property type="match status" value="1"/>
</dbReference>
<sequence>MQQFDIIIIGKTPAGIAAAVENAQAGKKTLIVDYANSSTITLHAAKKSIQILSNLSKEKDPPKDTFTKVQLQIQQDYIQESKRLEEEKNLYIIKDSVQFISPTQISIGCDIFTAKKFIIALESILEIPAINGLDTISYLTFQNFFLQKSIPQSIIFIGCGAITLELSEVLARLGCQVIILEQKENIFTDPRIQKNIQTKLKDAGIKLITGATITHVEPECITYKKQDSQYTVKAKKIMIADNYIPDIEQLNLKKANIEYTKQEITINEYLQTSQKNIFAVGCTKNSINSAYASIIEGYLAIWNIKFPWLKRKSDSHCLPQAIVEDWEYAFCGLDEIQALHKFGKNLKIYELTNFLPDTEHESLMKIFCYKGYIVGAWCLGNHANSIIDLLYFMHTMKIPLKKIRHTLQEFPLIGETLYTLTRTARKKIKLHKLLVNFFRKKSRLKV</sequence>
<evidence type="ECO:0000256" key="1">
    <source>
        <dbReference type="ARBA" id="ARBA00001974"/>
    </source>
</evidence>
<evidence type="ECO:0000256" key="2">
    <source>
        <dbReference type="ARBA" id="ARBA00022630"/>
    </source>
</evidence>
<accession>A0A1I1DIY6</accession>
<evidence type="ECO:0000259" key="4">
    <source>
        <dbReference type="Pfam" id="PF02852"/>
    </source>
</evidence>
<reference evidence="7" key="1">
    <citation type="submission" date="2016-10" db="EMBL/GenBank/DDBJ databases">
        <authorList>
            <person name="Varghese N."/>
            <person name="Submissions S."/>
        </authorList>
    </citation>
    <scope>NUCLEOTIDE SEQUENCE [LARGE SCALE GENOMIC DNA]</scope>
    <source>
        <strain evidence="7">ATCC 43811</strain>
    </source>
</reference>
<evidence type="ECO:0000313" key="6">
    <source>
        <dbReference type="EMBL" id="SFB74939.1"/>
    </source>
</evidence>
<dbReference type="RefSeq" id="WP_092318459.1">
    <property type="nucleotide sequence ID" value="NZ_FOKY01000002.1"/>
</dbReference>
<dbReference type="InterPro" id="IPR004099">
    <property type="entry name" value="Pyr_nucl-diS_OxRdtase_dimer"/>
</dbReference>
<dbReference type="SUPFAM" id="SSF51905">
    <property type="entry name" value="FAD/NAD(P)-binding domain"/>
    <property type="match status" value="1"/>
</dbReference>
<evidence type="ECO:0000313" key="7">
    <source>
        <dbReference type="Proteomes" id="UP000240042"/>
    </source>
</evidence>
<dbReference type="EMBL" id="FOKY01000002">
    <property type="protein sequence ID" value="SFB74939.1"/>
    <property type="molecule type" value="Genomic_DNA"/>
</dbReference>
<comment type="cofactor">
    <cofactor evidence="1">
        <name>FAD</name>
        <dbReference type="ChEBI" id="CHEBI:57692"/>
    </cofactor>
</comment>
<feature type="domain" description="Pyridine nucleotide-disulphide oxidoreductase dimerisation" evidence="4">
    <location>
        <begin position="319"/>
        <end position="417"/>
    </location>
</feature>
<dbReference type="InterPro" id="IPR023753">
    <property type="entry name" value="FAD/NAD-binding_dom"/>
</dbReference>
<keyword evidence="2" id="KW-0285">Flavoprotein</keyword>
<dbReference type="PRINTS" id="PR00368">
    <property type="entry name" value="FADPNR"/>
</dbReference>
<dbReference type="STRING" id="34097.SAMN02745150_00591"/>
<dbReference type="PRINTS" id="PR00411">
    <property type="entry name" value="PNDRDTASEI"/>
</dbReference>
<dbReference type="PANTHER" id="PTHR43014:SF2">
    <property type="entry name" value="MERCURIC REDUCTASE"/>
    <property type="match status" value="1"/>
</dbReference>
<protein>
    <submittedName>
        <fullName evidence="6">Pyruvate/2-oxoglutarate dehydrogenase complex, dihydrolipoamide dehydrogenase (E3) component</fullName>
    </submittedName>
</protein>
<dbReference type="GO" id="GO:0003955">
    <property type="term" value="F:NAD(P)H dehydrogenase (quinone) activity"/>
    <property type="evidence" value="ECO:0007669"/>
    <property type="project" value="TreeGrafter"/>
</dbReference>
<keyword evidence="7" id="KW-1185">Reference proteome</keyword>
<dbReference type="Pfam" id="PF07992">
    <property type="entry name" value="Pyr_redox_2"/>
    <property type="match status" value="1"/>
</dbReference>
<dbReference type="SUPFAM" id="SSF55424">
    <property type="entry name" value="FAD/NAD-linked reductases, dimerisation (C-terminal) domain"/>
    <property type="match status" value="1"/>
</dbReference>
<evidence type="ECO:0000256" key="3">
    <source>
        <dbReference type="ARBA" id="ARBA00022827"/>
    </source>
</evidence>
<dbReference type="AlphaFoldDB" id="A0A1I1DIY6"/>
<dbReference type="InterPro" id="IPR016156">
    <property type="entry name" value="FAD/NAD-linked_Rdtase_dimer_sf"/>
</dbReference>
<dbReference type="Gene3D" id="3.50.50.60">
    <property type="entry name" value="FAD/NAD(P)-binding domain"/>
    <property type="match status" value="2"/>
</dbReference>
<evidence type="ECO:0000259" key="5">
    <source>
        <dbReference type="Pfam" id="PF07992"/>
    </source>
</evidence>
<dbReference type="PANTHER" id="PTHR43014">
    <property type="entry name" value="MERCURIC REDUCTASE"/>
    <property type="match status" value="1"/>
</dbReference>
<proteinExistence type="predicted"/>
<keyword evidence="6" id="KW-0670">Pyruvate</keyword>
<gene>
    <name evidence="6" type="ORF">SAMN02745150_00591</name>
</gene>
<dbReference type="Pfam" id="PF02852">
    <property type="entry name" value="Pyr_redox_dim"/>
    <property type="match status" value="1"/>
</dbReference>
<dbReference type="OrthoDB" id="9807946at2"/>
<dbReference type="InterPro" id="IPR036188">
    <property type="entry name" value="FAD/NAD-bd_sf"/>
</dbReference>